<dbReference type="Pfam" id="PF01497">
    <property type="entry name" value="Peripla_BP_2"/>
    <property type="match status" value="1"/>
</dbReference>
<evidence type="ECO:0000313" key="4">
    <source>
        <dbReference type="EMBL" id="GAA1829411.1"/>
    </source>
</evidence>
<dbReference type="PROSITE" id="PS50983">
    <property type="entry name" value="FE_B12_PBP"/>
    <property type="match status" value="1"/>
</dbReference>
<dbReference type="Gene3D" id="3.40.50.1980">
    <property type="entry name" value="Nitrogenase molybdenum iron protein domain"/>
    <property type="match status" value="2"/>
</dbReference>
<dbReference type="PANTHER" id="PTHR30535:SF7">
    <property type="entry name" value="IRON(III) DICITRATE-BINDING PROTEIN"/>
    <property type="match status" value="1"/>
</dbReference>
<comment type="caution">
    <text evidence="4">The sequence shown here is derived from an EMBL/GenBank/DDBJ whole genome shotgun (WGS) entry which is preliminary data.</text>
</comment>
<protein>
    <recommendedName>
        <fullName evidence="3">Fe/B12 periplasmic-binding domain-containing protein</fullName>
    </recommendedName>
</protein>
<evidence type="ECO:0000259" key="3">
    <source>
        <dbReference type="PROSITE" id="PS50983"/>
    </source>
</evidence>
<proteinExistence type="inferred from homology"/>
<evidence type="ECO:0000256" key="2">
    <source>
        <dbReference type="SAM" id="SignalP"/>
    </source>
</evidence>
<sequence>MLVPRLAGSACAVAALLTLAACGTPAATPAASATAAAGFPVSVTRCGHTSTFAAPPERVVLGWATSARTLDALGVGDRVSGYVSGANAAMPAGSTAQEVSPDFKPAKEALLAARPDLFLANDENQLSGADGTASWTDLEAAGGHGFVLGGYCLDAPAPATLNAVYADVRDLGAVFGVRDRAEQVVAGMTARVSAAAAKRGAAAPARVALVQVYDGKVYALAGSYYNAIVAGAGLDNVFASLGQNFAEISAEQVLTSRPDAIVAVYEEADGAAAAVAGARTAFAATPAVAAGKVFGMSNVDISGGGVNIVDLVEQVAGEVYGR</sequence>
<dbReference type="InterPro" id="IPR050902">
    <property type="entry name" value="ABC_Transporter_SBP"/>
</dbReference>
<dbReference type="PANTHER" id="PTHR30535">
    <property type="entry name" value="VITAMIN B12-BINDING PROTEIN"/>
    <property type="match status" value="1"/>
</dbReference>
<comment type="similarity">
    <text evidence="1">Belongs to the bacterial solute-binding protein 8 family.</text>
</comment>
<dbReference type="SUPFAM" id="SSF53807">
    <property type="entry name" value="Helical backbone' metal receptor"/>
    <property type="match status" value="1"/>
</dbReference>
<keyword evidence="2" id="KW-0732">Signal</keyword>
<organism evidence="4 5">
    <name type="scientific">Pseudonocardia ailaonensis</name>
    <dbReference type="NCBI Taxonomy" id="367279"/>
    <lineage>
        <taxon>Bacteria</taxon>
        <taxon>Bacillati</taxon>
        <taxon>Actinomycetota</taxon>
        <taxon>Actinomycetes</taxon>
        <taxon>Pseudonocardiales</taxon>
        <taxon>Pseudonocardiaceae</taxon>
        <taxon>Pseudonocardia</taxon>
    </lineage>
</organism>
<feature type="chain" id="PRO_5045040169" description="Fe/B12 periplasmic-binding domain-containing protein" evidence="2">
    <location>
        <begin position="27"/>
        <end position="322"/>
    </location>
</feature>
<accession>A0ABN2MJR9</accession>
<dbReference type="Proteomes" id="UP001500449">
    <property type="component" value="Unassembled WGS sequence"/>
</dbReference>
<feature type="signal peptide" evidence="2">
    <location>
        <begin position="1"/>
        <end position="26"/>
    </location>
</feature>
<dbReference type="RefSeq" id="WP_344411767.1">
    <property type="nucleotide sequence ID" value="NZ_BAAAQK010000001.1"/>
</dbReference>
<gene>
    <name evidence="4" type="ORF">GCM10009836_04100</name>
</gene>
<keyword evidence="5" id="KW-1185">Reference proteome</keyword>
<reference evidence="4 5" key="1">
    <citation type="journal article" date="2019" name="Int. J. Syst. Evol. Microbiol.">
        <title>The Global Catalogue of Microorganisms (GCM) 10K type strain sequencing project: providing services to taxonomists for standard genome sequencing and annotation.</title>
        <authorList>
            <consortium name="The Broad Institute Genomics Platform"/>
            <consortium name="The Broad Institute Genome Sequencing Center for Infectious Disease"/>
            <person name="Wu L."/>
            <person name="Ma J."/>
        </authorList>
    </citation>
    <scope>NUCLEOTIDE SEQUENCE [LARGE SCALE GENOMIC DNA]</scope>
    <source>
        <strain evidence="4 5">JCM 16009</strain>
    </source>
</reference>
<dbReference type="InterPro" id="IPR002491">
    <property type="entry name" value="ABC_transptr_periplasmic_BD"/>
</dbReference>
<evidence type="ECO:0000256" key="1">
    <source>
        <dbReference type="ARBA" id="ARBA00008814"/>
    </source>
</evidence>
<dbReference type="EMBL" id="BAAAQK010000001">
    <property type="protein sequence ID" value="GAA1829411.1"/>
    <property type="molecule type" value="Genomic_DNA"/>
</dbReference>
<evidence type="ECO:0000313" key="5">
    <source>
        <dbReference type="Proteomes" id="UP001500449"/>
    </source>
</evidence>
<dbReference type="PROSITE" id="PS51257">
    <property type="entry name" value="PROKAR_LIPOPROTEIN"/>
    <property type="match status" value="1"/>
</dbReference>
<name>A0ABN2MJR9_9PSEU</name>
<feature type="domain" description="Fe/B12 periplasmic-binding" evidence="3">
    <location>
        <begin position="58"/>
        <end position="322"/>
    </location>
</feature>